<dbReference type="Proteomes" id="UP000574390">
    <property type="component" value="Unassembled WGS sequence"/>
</dbReference>
<dbReference type="AlphaFoldDB" id="A0A7J6QQT1"/>
<comment type="caution">
    <text evidence="1">The sequence shown here is derived from an EMBL/GenBank/DDBJ whole genome shotgun (WGS) entry which is preliminary data.</text>
</comment>
<protein>
    <submittedName>
        <fullName evidence="1">Uncharacterized protein</fullName>
    </submittedName>
</protein>
<feature type="non-terminal residue" evidence="1">
    <location>
        <position position="1"/>
    </location>
</feature>
<evidence type="ECO:0000313" key="2">
    <source>
        <dbReference type="Proteomes" id="UP000574390"/>
    </source>
</evidence>
<reference evidence="1 2" key="1">
    <citation type="submission" date="2020-04" db="EMBL/GenBank/DDBJ databases">
        <title>Perkinsus olseni comparative genomics.</title>
        <authorList>
            <person name="Bogema D.R."/>
        </authorList>
    </citation>
    <scope>NUCLEOTIDE SEQUENCE [LARGE SCALE GENOMIC DNA]</scope>
    <source>
        <strain evidence="1">ATCC PRA-205</strain>
    </source>
</reference>
<dbReference type="EMBL" id="JABANM010027682">
    <property type="protein sequence ID" value="KAF4710914.1"/>
    <property type="molecule type" value="Genomic_DNA"/>
</dbReference>
<feature type="non-terminal residue" evidence="1">
    <location>
        <position position="52"/>
    </location>
</feature>
<accession>A0A7J6QQT1</accession>
<name>A0A7J6QQT1_PEROL</name>
<gene>
    <name evidence="1" type="ORF">FOZ62_029408</name>
</gene>
<proteinExistence type="predicted"/>
<organism evidence="1 2">
    <name type="scientific">Perkinsus olseni</name>
    <name type="common">Perkinsus atlanticus</name>
    <dbReference type="NCBI Taxonomy" id="32597"/>
    <lineage>
        <taxon>Eukaryota</taxon>
        <taxon>Sar</taxon>
        <taxon>Alveolata</taxon>
        <taxon>Perkinsozoa</taxon>
        <taxon>Perkinsea</taxon>
        <taxon>Perkinsida</taxon>
        <taxon>Perkinsidae</taxon>
        <taxon>Perkinsus</taxon>
    </lineage>
</organism>
<sequence length="52" mass="5829">RFVAAGHTRIVAKFCTLIGWQYPLGWLRSAVEPGAWKSLWRPSASGRKGRSD</sequence>
<evidence type="ECO:0000313" key="1">
    <source>
        <dbReference type="EMBL" id="KAF4710914.1"/>
    </source>
</evidence>